<reference evidence="2 3" key="1">
    <citation type="submission" date="2019-01" db="EMBL/GenBank/DDBJ databases">
        <title>Genome sequences of Streptomyces and Rhizobium isolates collected from root and soil.</title>
        <authorList>
            <person name="Chhettri S."/>
            <person name="Sevigny J.L."/>
            <person name="Sen A."/>
            <person name="Ennis N."/>
            <person name="Tisa L."/>
        </authorList>
    </citation>
    <scope>NUCLEOTIDE SEQUENCE [LARGE SCALE GENOMIC DNA]</scope>
    <source>
        <strain evidence="2 3">San01</strain>
    </source>
</reference>
<organism evidence="2 3">
    <name type="scientific">Streptomyces antnestii</name>
    <dbReference type="NCBI Taxonomy" id="2494256"/>
    <lineage>
        <taxon>Bacteria</taxon>
        <taxon>Bacillati</taxon>
        <taxon>Actinomycetota</taxon>
        <taxon>Actinomycetes</taxon>
        <taxon>Kitasatosporales</taxon>
        <taxon>Streptomycetaceae</taxon>
        <taxon>Streptomyces</taxon>
    </lineage>
</organism>
<comment type="caution">
    <text evidence="2">The sequence shown here is derived from an EMBL/GenBank/DDBJ whole genome shotgun (WGS) entry which is preliminary data.</text>
</comment>
<evidence type="ECO:0000313" key="3">
    <source>
        <dbReference type="Proteomes" id="UP000283128"/>
    </source>
</evidence>
<dbReference type="OrthoDB" id="3894953at2"/>
<dbReference type="Proteomes" id="UP000283128">
    <property type="component" value="Unassembled WGS sequence"/>
</dbReference>
<feature type="region of interest" description="Disordered" evidence="1">
    <location>
        <begin position="1"/>
        <end position="34"/>
    </location>
</feature>
<accession>A0A3S3UIH4</accession>
<evidence type="ECO:0000256" key="1">
    <source>
        <dbReference type="SAM" id="MobiDB-lite"/>
    </source>
</evidence>
<dbReference type="EMBL" id="RZYA01000003">
    <property type="protein sequence ID" value="RVU27429.1"/>
    <property type="molecule type" value="Genomic_DNA"/>
</dbReference>
<dbReference type="AlphaFoldDB" id="A0A3S3UIH4"/>
<protein>
    <submittedName>
        <fullName evidence="2">Uncharacterized protein</fullName>
    </submittedName>
</protein>
<dbReference type="RefSeq" id="WP_127827687.1">
    <property type="nucleotide sequence ID" value="NZ_RZYA01000003.1"/>
</dbReference>
<feature type="compositionally biased region" description="Basic and acidic residues" evidence="1">
    <location>
        <begin position="17"/>
        <end position="34"/>
    </location>
</feature>
<evidence type="ECO:0000313" key="2">
    <source>
        <dbReference type="EMBL" id="RVU27429.1"/>
    </source>
</evidence>
<proteinExistence type="predicted"/>
<sequence>MQNSDDVLAAALAAPERTPDHSTRLGGQEHGEQVQSWKLERSYATDLPEALRAFSGSASAQLELQLGGADAEPAPRLYSAWAPRSTADVVRPGQSVVHATGLSGRTLPAFRGTVRSRSAASGSDTVTVQALDGAERLRGPAQLPRPYHGLLYGRPVATTVWCVDELLRQGGIHTCPPPRAPAPADALDQPFTALYASLHGGFNASHGQPETLPDPASYSWIRDGAPHEMALMPAAARLAVSWMPRSRFAVSGKVFQAECWVNTALAKDSIVEIKLVFDRSAGAYGYYSGTFDISTGVVKIAAGTLNGAYWYFTWGFNQLASLRGTWHLGFAVDTRAGGSSVLATVKPRLTAPDGQYLAGGPATFVDASAGQPPSELQRVDLTTDMAVECLQVTDRSWPDLDSYNGNEWDLKGRWRKGAVLDTADIPLYDIPQVSGSQWDALTEIARATMSTAEFDEQGVFRWRGPDRFRSVPPRPDLTVTTRHSIAALTVSEEIDACRNYCSQPYADWTGVTSLNGQAVLDTVIREIKPNTVVEVRYTVAEDENDIGPLGIDDDAAPINGHKVRFGSTATGGTSVKGSVTVSALRDGPDYVVRFINHGTSSVWTVTKDGKPSVQIIPQVRSAQSKQRTFAWYNSTSQAYYGKQVYEAPASAWVQSRQSADTLSHAMLDAGRYPVPVLGEVDVLHDPRVQLGDTVRVVDTTGAELDTLAWVVGIRSTFQAGTAPQQTLTLRGTSYNGVPLDPGLVPDPPVDPLYGTQRTYADITAAYATLDQLTATGLTYRDLLVPAGGTS</sequence>
<keyword evidence="3" id="KW-1185">Reference proteome</keyword>
<gene>
    <name evidence="2" type="ORF">EOT10_09710</name>
</gene>
<name>A0A3S3UIH4_9ACTN</name>